<feature type="compositionally biased region" description="Basic and acidic residues" evidence="1">
    <location>
        <begin position="95"/>
        <end position="105"/>
    </location>
</feature>
<feature type="region of interest" description="Disordered" evidence="1">
    <location>
        <begin position="95"/>
        <end position="121"/>
    </location>
</feature>
<evidence type="ECO:0000313" key="2">
    <source>
        <dbReference type="EMBL" id="KAL0473320.1"/>
    </source>
</evidence>
<organism evidence="2 3">
    <name type="scientific">Neurospora intermedia</name>
    <dbReference type="NCBI Taxonomy" id="5142"/>
    <lineage>
        <taxon>Eukaryota</taxon>
        <taxon>Fungi</taxon>
        <taxon>Dikarya</taxon>
        <taxon>Ascomycota</taxon>
        <taxon>Pezizomycotina</taxon>
        <taxon>Sordariomycetes</taxon>
        <taxon>Sordariomycetidae</taxon>
        <taxon>Sordariales</taxon>
        <taxon>Sordariaceae</taxon>
        <taxon>Neurospora</taxon>
    </lineage>
</organism>
<sequence>MISKRYSPPSPSATSTSRTRNTTVAPEKKCIMVFILVELKRRQWGLGPAAVQGSSIHFVFPMPRTEQSSTLPNYTNSQKAPPSNFIQEVGLTNRKESCTEERGKSEAATTPSPQRLGFGRGRNSRVASLTHRHDHFWSLFYQDCQNVNRIQRGDPNNHRWSASSPVANPIHRTHVHKDAHTHTQCPGRASMSSTTLSLQIFNSLYA</sequence>
<keyword evidence="3" id="KW-1185">Reference proteome</keyword>
<dbReference type="Proteomes" id="UP001451303">
    <property type="component" value="Unassembled WGS sequence"/>
</dbReference>
<reference evidence="2 3" key="1">
    <citation type="submission" date="2023-09" db="EMBL/GenBank/DDBJ databases">
        <title>Multi-omics analysis of a traditional fermented food reveals byproduct-associated fungal strains for waste-to-food upcycling.</title>
        <authorList>
            <consortium name="Lawrence Berkeley National Laboratory"/>
            <person name="Rekdal V.M."/>
            <person name="Villalobos-Escobedo J.M."/>
            <person name="Rodriguez-Valeron N."/>
            <person name="Garcia M.O."/>
            <person name="Vasquez D.P."/>
            <person name="Damayanti I."/>
            <person name="Sorensen P.M."/>
            <person name="Baidoo E.E."/>
            <person name="De Carvalho A.C."/>
            <person name="Riley R."/>
            <person name="Lipzen A."/>
            <person name="He G."/>
            <person name="Yan M."/>
            <person name="Haridas S."/>
            <person name="Daum C."/>
            <person name="Yoshinaga Y."/>
            <person name="Ng V."/>
            <person name="Grigoriev I.V."/>
            <person name="Munk R."/>
            <person name="Nuraida L."/>
            <person name="Wijaya C.H."/>
            <person name="Morales P.-C."/>
            <person name="Keasling J.D."/>
        </authorList>
    </citation>
    <scope>NUCLEOTIDE SEQUENCE [LARGE SCALE GENOMIC DNA]</scope>
    <source>
        <strain evidence="2 3">FGSC 2613</strain>
    </source>
</reference>
<comment type="caution">
    <text evidence="2">The sequence shown here is derived from an EMBL/GenBank/DDBJ whole genome shotgun (WGS) entry which is preliminary data.</text>
</comment>
<accession>A0ABR3DKX0</accession>
<feature type="compositionally biased region" description="Low complexity" evidence="1">
    <location>
        <begin position="12"/>
        <end position="23"/>
    </location>
</feature>
<feature type="region of interest" description="Disordered" evidence="1">
    <location>
        <begin position="1"/>
        <end position="23"/>
    </location>
</feature>
<dbReference type="EMBL" id="JAVLET010000002">
    <property type="protein sequence ID" value="KAL0473320.1"/>
    <property type="molecule type" value="Genomic_DNA"/>
</dbReference>
<evidence type="ECO:0000313" key="3">
    <source>
        <dbReference type="Proteomes" id="UP001451303"/>
    </source>
</evidence>
<proteinExistence type="predicted"/>
<protein>
    <submittedName>
        <fullName evidence="2">Uncharacterized protein</fullName>
    </submittedName>
</protein>
<gene>
    <name evidence="2" type="ORF">QR685DRAFT_516462</name>
</gene>
<name>A0ABR3DKX0_NEUIN</name>
<evidence type="ECO:0000256" key="1">
    <source>
        <dbReference type="SAM" id="MobiDB-lite"/>
    </source>
</evidence>